<gene>
    <name evidence="2" type="ORF">M407DRAFT_12809</name>
</gene>
<accession>A0A0C3L4C4</accession>
<sequence>MGKSGGWKVAQKLEWTQAPHGPIGGNIEDIWGNKKRTKVRKHNANKFHKEAGARIASDIRNGLTLLYEHLRALTLQSRGGTRVGKISNEEASHAAYIWRTFKKQAYMLDRKEHAQLDSQTMLKEMRELINELEEGGTPGQKAQIRAGKGKGRQESSEDDDNDEEDQLAGDEEEEELADEQIKSSDAEEDEEDEEEDQGDEEEDQGDEEDHAEDEEEVEGDEEDEDDGSEEAEAHLVLTSAISQLNDGAPMMAATMSPWLEDAARELHELSMDYVDERHAVVVDRDVFPFTSQPKSASKNRRKFEKAVMGVFKEVVTRFVEDADIKEENPFDNLGSGDKGVYRSTQQKGKRKVRERLEGNDQEKARSAKRIRSADTLQKAGEAFDVTGDTQEVSPNTANPAASLENLTLMVQQSTCVLRKPIVDGLFASRLAIKDFGENPVGVALASAKLLLRHHHGGIEFHFRQTTHRDTPSIHTLNCTVGRVSIWNSLSGCRDGKDIMNYKGEARTRILWAFCEDLKNTRRAHGADHRLTFEAKERLLNIFNVLLAMEVIDGLQESKSQSPMAESASYSDRREIESSGQEEEVEALPGRSTSRRARKPTRMSSVVEDSEYEDPDDPIEHLPKRGSRKAVPKSSSSQDARVLRSASQGRSKKSKLLPQSDSDMDILEDTTAPQEEKRRGRAPKPRPAKPDTRAASRNPGPSSVPAASVVADSQEEDHLQIKQELQELVRSTRACQKAGLKSAGLVWTKSPMVAPVTLINTISACSPDALHHFSTEKAPTICATRSIQRPVDLEGNKFQGFIRLNGKRFLQRAGLVIPDWLQ</sequence>
<dbReference type="STRING" id="1051891.A0A0C3L4C4"/>
<reference evidence="3" key="2">
    <citation type="submission" date="2015-01" db="EMBL/GenBank/DDBJ databases">
        <title>Evolutionary Origins and Diversification of the Mycorrhizal Mutualists.</title>
        <authorList>
            <consortium name="DOE Joint Genome Institute"/>
            <consortium name="Mycorrhizal Genomics Consortium"/>
            <person name="Kohler A."/>
            <person name="Kuo A."/>
            <person name="Nagy L.G."/>
            <person name="Floudas D."/>
            <person name="Copeland A."/>
            <person name="Barry K.W."/>
            <person name="Cichocki N."/>
            <person name="Veneault-Fourrey C."/>
            <person name="LaButti K."/>
            <person name="Lindquist E.A."/>
            <person name="Lipzen A."/>
            <person name="Lundell T."/>
            <person name="Morin E."/>
            <person name="Murat C."/>
            <person name="Riley R."/>
            <person name="Ohm R."/>
            <person name="Sun H."/>
            <person name="Tunlid A."/>
            <person name="Henrissat B."/>
            <person name="Grigoriev I.V."/>
            <person name="Hibbett D.S."/>
            <person name="Martin F."/>
        </authorList>
    </citation>
    <scope>NUCLEOTIDE SEQUENCE [LARGE SCALE GENOMIC DNA]</scope>
    <source>
        <strain evidence="3">MUT 4182</strain>
    </source>
</reference>
<evidence type="ECO:0000313" key="3">
    <source>
        <dbReference type="Proteomes" id="UP000054248"/>
    </source>
</evidence>
<feature type="region of interest" description="Disordered" evidence="1">
    <location>
        <begin position="556"/>
        <end position="708"/>
    </location>
</feature>
<feature type="compositionally biased region" description="Acidic residues" evidence="1">
    <location>
        <begin position="156"/>
        <end position="178"/>
    </location>
</feature>
<keyword evidence="3" id="KW-1185">Reference proteome</keyword>
<feature type="compositionally biased region" description="Basic and acidic residues" evidence="1">
    <location>
        <begin position="354"/>
        <end position="365"/>
    </location>
</feature>
<organism evidence="2 3">
    <name type="scientific">Tulasnella calospora MUT 4182</name>
    <dbReference type="NCBI Taxonomy" id="1051891"/>
    <lineage>
        <taxon>Eukaryota</taxon>
        <taxon>Fungi</taxon>
        <taxon>Dikarya</taxon>
        <taxon>Basidiomycota</taxon>
        <taxon>Agaricomycotina</taxon>
        <taxon>Agaricomycetes</taxon>
        <taxon>Cantharellales</taxon>
        <taxon>Tulasnellaceae</taxon>
        <taxon>Tulasnella</taxon>
    </lineage>
</organism>
<evidence type="ECO:0000313" key="2">
    <source>
        <dbReference type="EMBL" id="KIO16472.1"/>
    </source>
</evidence>
<dbReference type="AlphaFoldDB" id="A0A0C3L4C4"/>
<evidence type="ECO:0000256" key="1">
    <source>
        <dbReference type="SAM" id="MobiDB-lite"/>
    </source>
</evidence>
<dbReference type="EMBL" id="KN823557">
    <property type="protein sequence ID" value="KIO16472.1"/>
    <property type="molecule type" value="Genomic_DNA"/>
</dbReference>
<feature type="compositionally biased region" description="Polar residues" evidence="1">
    <location>
        <begin position="556"/>
        <end position="569"/>
    </location>
</feature>
<dbReference type="HOGENOM" id="CLU_344583_0_0_1"/>
<name>A0A0C3L4C4_9AGAM</name>
<feature type="compositionally biased region" description="Acidic residues" evidence="1">
    <location>
        <begin position="607"/>
        <end position="616"/>
    </location>
</feature>
<proteinExistence type="predicted"/>
<feature type="compositionally biased region" description="Acidic residues" evidence="1">
    <location>
        <begin position="186"/>
        <end position="230"/>
    </location>
</feature>
<dbReference type="Proteomes" id="UP000054248">
    <property type="component" value="Unassembled WGS sequence"/>
</dbReference>
<feature type="region of interest" description="Disordered" evidence="1">
    <location>
        <begin position="327"/>
        <end position="371"/>
    </location>
</feature>
<feature type="compositionally biased region" description="Low complexity" evidence="1">
    <location>
        <begin position="694"/>
        <end position="708"/>
    </location>
</feature>
<dbReference type="OrthoDB" id="3330558at2759"/>
<feature type="region of interest" description="Disordered" evidence="1">
    <location>
        <begin position="131"/>
        <end position="230"/>
    </location>
</feature>
<protein>
    <submittedName>
        <fullName evidence="2">Uncharacterized protein</fullName>
    </submittedName>
</protein>
<reference evidence="2 3" key="1">
    <citation type="submission" date="2014-04" db="EMBL/GenBank/DDBJ databases">
        <authorList>
            <consortium name="DOE Joint Genome Institute"/>
            <person name="Kuo A."/>
            <person name="Girlanda M."/>
            <person name="Perotto S."/>
            <person name="Kohler A."/>
            <person name="Nagy L.G."/>
            <person name="Floudas D."/>
            <person name="Copeland A."/>
            <person name="Barry K.W."/>
            <person name="Cichocki N."/>
            <person name="Veneault-Fourrey C."/>
            <person name="LaButti K."/>
            <person name="Lindquist E.A."/>
            <person name="Lipzen A."/>
            <person name="Lundell T."/>
            <person name="Morin E."/>
            <person name="Murat C."/>
            <person name="Sun H."/>
            <person name="Tunlid A."/>
            <person name="Henrissat B."/>
            <person name="Grigoriev I.V."/>
            <person name="Hibbett D.S."/>
            <person name="Martin F."/>
            <person name="Nordberg H.P."/>
            <person name="Cantor M.N."/>
            <person name="Hua S.X."/>
        </authorList>
    </citation>
    <scope>NUCLEOTIDE SEQUENCE [LARGE SCALE GENOMIC DNA]</scope>
    <source>
        <strain evidence="2 3">MUT 4182</strain>
    </source>
</reference>
<feature type="compositionally biased region" description="Polar residues" evidence="1">
    <location>
        <begin position="632"/>
        <end position="648"/>
    </location>
</feature>